<evidence type="ECO:0000313" key="3">
    <source>
        <dbReference type="Proteomes" id="UP000515908"/>
    </source>
</evidence>
<feature type="region of interest" description="Disordered" evidence="1">
    <location>
        <begin position="557"/>
        <end position="592"/>
    </location>
</feature>
<feature type="compositionally biased region" description="Basic and acidic residues" evidence="1">
    <location>
        <begin position="71"/>
        <end position="101"/>
    </location>
</feature>
<feature type="region of interest" description="Disordered" evidence="1">
    <location>
        <begin position="295"/>
        <end position="315"/>
    </location>
</feature>
<dbReference type="Proteomes" id="UP000515908">
    <property type="component" value="Chromosome 07"/>
</dbReference>
<feature type="compositionally biased region" description="Basic and acidic residues" evidence="1">
    <location>
        <begin position="118"/>
        <end position="128"/>
    </location>
</feature>
<dbReference type="AlphaFoldDB" id="A0A7G2CAW6"/>
<reference evidence="2 3" key="1">
    <citation type="submission" date="2020-08" db="EMBL/GenBank/DDBJ databases">
        <authorList>
            <person name="Newling K."/>
            <person name="Davey J."/>
            <person name="Forrester S."/>
        </authorList>
    </citation>
    <scope>NUCLEOTIDE SEQUENCE [LARGE SCALE GENOMIC DNA]</scope>
    <source>
        <strain evidence="3">Crithidia deanei Carvalho (ATCC PRA-265)</strain>
    </source>
</reference>
<feature type="region of interest" description="Disordered" evidence="1">
    <location>
        <begin position="636"/>
        <end position="677"/>
    </location>
</feature>
<evidence type="ECO:0000256" key="1">
    <source>
        <dbReference type="SAM" id="MobiDB-lite"/>
    </source>
</evidence>
<feature type="compositionally biased region" description="Pro residues" evidence="1">
    <location>
        <begin position="648"/>
        <end position="665"/>
    </location>
</feature>
<organism evidence="2 3">
    <name type="scientific">Angomonas deanei</name>
    <dbReference type="NCBI Taxonomy" id="59799"/>
    <lineage>
        <taxon>Eukaryota</taxon>
        <taxon>Discoba</taxon>
        <taxon>Euglenozoa</taxon>
        <taxon>Kinetoplastea</taxon>
        <taxon>Metakinetoplastina</taxon>
        <taxon>Trypanosomatida</taxon>
        <taxon>Trypanosomatidae</taxon>
        <taxon>Strigomonadinae</taxon>
        <taxon>Angomonas</taxon>
    </lineage>
</organism>
<keyword evidence="3" id="KW-1185">Reference proteome</keyword>
<accession>A0A7G2CAW6</accession>
<evidence type="ECO:0000313" key="2">
    <source>
        <dbReference type="EMBL" id="CAD2216908.1"/>
    </source>
</evidence>
<name>A0A7G2CAW6_9TRYP</name>
<sequence length="837" mass="93848">MSIKSLEDSALHSVIDDDVDSFRRSSADSNSPSAAKPINKGVSPKSRGSDGSVTPPVDTAKSPAQNSVSPSEKKLPTSESGNKKEAKAPASKEKENKEAKKPPQPSGGKKISRSSSTNEKKIEKKPSDSDDDDTDAFVRIITSKAVSSTSEAVTEIKRLQGTDTSQNQNSVSKEILFGEPGVTETEKPVKQLPSTLKEFFESPKYVVALKVKKTALVEDAISGFQSYARREEEEFYASVRKHLKRINDLNQERVKQSKMQVSTAGGLFRMVPVMEDGDNASAMFLKRDLDRAALHGGKKAGEHAASRPADKHPEELNDKATVESQYQAFLQEKIFAHAMIPEVFRFKYPPQFDAEKLVSPYERELETQRRRLKHLHPTAPEWPLEERSHPNELRKEWLFVWDQFKRDLPRETMYIEKRQCLDPAETVAAIHSFLEFSFNRGRTKILNDKKNAEKAAQSSETSALQAFFRAGNKVLKDAVTHASGALPNVLGNTLLNAAGVNSVDYRAYPDDKKEQGKIIFQAVREVVLASQQSFMGFPYQLLCEQVGGLELTLETSESETDEAENIESTPLKISVPPPLESPEVSMTNSSFGSRTTRVLRTYRVSSPLFAGDVEGGKESAFEEKAEKRDGVIVTEVPSEPPQHVDPENAPPPPIVVPPTVTPPTPTSTGEKKSRNEKMRQRLLNAPLLVGEPPARELECLIDIIRENVKAYQRKMTQKISLDEKLSQEKKEELIVEINTQVFWPDVDGSAFLLCPEEEEKGEKDGSDACRGMRIHLFFDKRQNCPVLFVNKVFRLFAQPQMNRTANILEKTLLLLIQIQFPLFKEQEAEVRWRWWSV</sequence>
<protein>
    <submittedName>
        <fullName evidence="2">Uncharacterized protein</fullName>
    </submittedName>
</protein>
<feature type="region of interest" description="Disordered" evidence="1">
    <location>
        <begin position="1"/>
        <end position="135"/>
    </location>
</feature>
<proteinExistence type="predicted"/>
<dbReference type="VEuPathDB" id="TriTrypDB:ADEAN_000438600"/>
<dbReference type="EMBL" id="LR877151">
    <property type="protein sequence ID" value="CAD2216908.1"/>
    <property type="molecule type" value="Genomic_DNA"/>
</dbReference>
<gene>
    <name evidence="2" type="ORF">ADEAN_000438600</name>
</gene>
<feature type="compositionally biased region" description="Basic and acidic residues" evidence="1">
    <location>
        <begin position="1"/>
        <end position="10"/>
    </location>
</feature>